<proteinExistence type="predicted"/>
<dbReference type="Proteomes" id="UP000275225">
    <property type="component" value="Unassembled WGS sequence"/>
</dbReference>
<gene>
    <name evidence="1" type="ORF">EHW97_13880</name>
</gene>
<protein>
    <submittedName>
        <fullName evidence="1">Uncharacterized protein</fullName>
    </submittedName>
</protein>
<accession>A0A3N6W484</accession>
<sequence length="214" mass="23994">MDAWDAFGREMPGGLRRGSSMPAAELPDATAPVRWSEISARSGRNEKPGLLVGAVGTGLLSDPGELRVALEDTWTTCEWPGLVAEYDLWLTLFDMAVEEGTFLEETELRPLEALPESLQLYRAAAPEYEQGLSWTTSFERAHWFATRLGWAAGKAHRIWEMDAPRESVLASFHATRGEHEYVLDARRLDPDGMREVLPEEWEYLLTTAEDNTAP</sequence>
<keyword evidence="2" id="KW-1185">Reference proteome</keyword>
<dbReference type="EMBL" id="RQJX01000022">
    <property type="protein sequence ID" value="RQN02339.1"/>
    <property type="molecule type" value="Genomic_DNA"/>
</dbReference>
<evidence type="ECO:0000313" key="2">
    <source>
        <dbReference type="Proteomes" id="UP000275225"/>
    </source>
</evidence>
<evidence type="ECO:0000313" key="1">
    <source>
        <dbReference type="EMBL" id="RQN02339.1"/>
    </source>
</evidence>
<dbReference type="OrthoDB" id="4634877at2"/>
<comment type="caution">
    <text evidence="1">The sequence shown here is derived from an EMBL/GenBank/DDBJ whole genome shotgun (WGS) entry which is preliminary data.</text>
</comment>
<organism evidence="1 2">
    <name type="scientific">Aeromicrobium camelliae</name>
    <dbReference type="NCBI Taxonomy" id="1538144"/>
    <lineage>
        <taxon>Bacteria</taxon>
        <taxon>Bacillati</taxon>
        <taxon>Actinomycetota</taxon>
        <taxon>Actinomycetes</taxon>
        <taxon>Propionibacteriales</taxon>
        <taxon>Nocardioidaceae</taxon>
        <taxon>Aeromicrobium</taxon>
    </lineage>
</organism>
<reference evidence="1 2" key="1">
    <citation type="submission" date="2018-11" db="EMBL/GenBank/DDBJ databases">
        <authorList>
            <person name="Li F."/>
        </authorList>
    </citation>
    <scope>NUCLEOTIDE SEQUENCE [LARGE SCALE GENOMIC DNA]</scope>
    <source>
        <strain evidence="1 2">YS17T</strain>
    </source>
</reference>
<name>A0A3N6W484_9ACTN</name>
<dbReference type="AlphaFoldDB" id="A0A3N6W484"/>
<dbReference type="RefSeq" id="WP_124237771.1">
    <property type="nucleotide sequence ID" value="NZ_JBHUFI010000017.1"/>
</dbReference>